<organism evidence="10 11">
    <name type="scientific">Ambispora gerdemannii</name>
    <dbReference type="NCBI Taxonomy" id="144530"/>
    <lineage>
        <taxon>Eukaryota</taxon>
        <taxon>Fungi</taxon>
        <taxon>Fungi incertae sedis</taxon>
        <taxon>Mucoromycota</taxon>
        <taxon>Glomeromycotina</taxon>
        <taxon>Glomeromycetes</taxon>
        <taxon>Archaeosporales</taxon>
        <taxon>Ambisporaceae</taxon>
        <taxon>Ambispora</taxon>
    </lineage>
</organism>
<dbReference type="EMBL" id="CAJVPL010000360">
    <property type="protein sequence ID" value="CAG8487553.1"/>
    <property type="molecule type" value="Genomic_DNA"/>
</dbReference>
<comment type="similarity">
    <text evidence="2">Belongs to the CND3 (condensin subunit 3) family.</text>
</comment>
<dbReference type="SUPFAM" id="SSF48371">
    <property type="entry name" value="ARM repeat"/>
    <property type="match status" value="2"/>
</dbReference>
<evidence type="ECO:0000256" key="3">
    <source>
        <dbReference type="ARBA" id="ARBA00022454"/>
    </source>
</evidence>
<dbReference type="AlphaFoldDB" id="A0A9N8ZE52"/>
<keyword evidence="7" id="KW-0131">Cell cycle</keyword>
<evidence type="ECO:0000256" key="2">
    <source>
        <dbReference type="ARBA" id="ARBA00006533"/>
    </source>
</evidence>
<proteinExistence type="inferred from homology"/>
<keyword evidence="3" id="KW-0158">Chromosome</keyword>
<keyword evidence="6" id="KW-0226">DNA condensation</keyword>
<evidence type="ECO:0000256" key="1">
    <source>
        <dbReference type="ARBA" id="ARBA00004286"/>
    </source>
</evidence>
<protein>
    <submittedName>
        <fullName evidence="10">10782_t:CDS:1</fullName>
    </submittedName>
</protein>
<dbReference type="InterPro" id="IPR011989">
    <property type="entry name" value="ARM-like"/>
</dbReference>
<evidence type="ECO:0000256" key="8">
    <source>
        <dbReference type="SAM" id="MobiDB-lite"/>
    </source>
</evidence>
<sequence>MPVNKNPLRSLSTTIPQVFQDCQKSTTNHRKNVVTLHKIQEQCSAADSVQIYGNGEGSSRSAATSSAVKTKRVSLTKENGEHAFNQEFVRNLNKLLAFKKKDPCTERVIKFVGSFVQFILEKAIEAAKDNNESEQDQEPDISDTISSRFVGFILGHIIKGIDAKDKNLRLRVCQLIVLFGPKAINVISKDLFEKLKKKLTERVRDKELTIRAQAVIALSKFQSENEQNATDKMLSALQYDPSPEVRRAALFHINYNERTIPLVLERARDIDQVIRKNVFAKVMENIGDFRTLKIEDREKLLHWGLTDRDPAVKQACIKMLSTIWIEQANNNVLEFLERLDVVSSNIAKEALLAFFAARQDLTESLQFDDSFWNDLTVEKAFLVRIFSEFCKEDNGRFDEIMPEVTRLAFYIQKYNNCINDSSEEDQVNYEFIVGQLLTIAGILDYSDEVGRRKMFTLLREMLMLPQISDDHIELIMEVMKKTTINEKDFTRSMIEIISDLRENYDYDEISHRKAAQDELTVNMSHVSINPSTIKSLRSPVRDSSRGRSASPVFSDDDDEEEDPSKAVIIDLKCLQIVRCMLEINSESLRDNPSVYGLLNDLVAPSVQSHEPIIREMGVQCLGLSCLLDQTLARENLLLFIHCVKHGHESLKAKSLMVIFDLLMTFGYASITTNMGHSEQIQHLINSSLNDESPEVQAIAVEGVAKLMLSKILRDKEILQELVVLYFNSETVENLRLRQCLSYFLPVYCHSSHENQKIFVPAFMELNRIHMNKSKSQEMTPPIQIAQQLIDWTDPNQVVKSEIIQEEIDYGLQADIAIDILKELFLEQNRDTRKLLCQILIKIHVDENASILRLKKLAFLTGNLKQRRPLKDATAKNAVNKFENLLLRYFDDSPETLDDDEIAQSSKATALANLHKEIDDILDDEDSSEESI</sequence>
<dbReference type="InterPro" id="IPR027165">
    <property type="entry name" value="CND3"/>
</dbReference>
<comment type="subcellular location">
    <subcellularLocation>
        <location evidence="1">Chromosome</location>
    </subcellularLocation>
</comment>
<gene>
    <name evidence="10" type="ORF">AGERDE_LOCUS3570</name>
</gene>
<evidence type="ECO:0000256" key="6">
    <source>
        <dbReference type="ARBA" id="ARBA00023067"/>
    </source>
</evidence>
<dbReference type="Gene3D" id="1.25.10.10">
    <property type="entry name" value="Leucine-rich Repeat Variant"/>
    <property type="match status" value="1"/>
</dbReference>
<dbReference type="GO" id="GO:0051301">
    <property type="term" value="P:cell division"/>
    <property type="evidence" value="ECO:0007669"/>
    <property type="project" value="UniProtKB-KW"/>
</dbReference>
<dbReference type="GO" id="GO:0000793">
    <property type="term" value="C:condensed chromosome"/>
    <property type="evidence" value="ECO:0007669"/>
    <property type="project" value="TreeGrafter"/>
</dbReference>
<dbReference type="GO" id="GO:0000796">
    <property type="term" value="C:condensin complex"/>
    <property type="evidence" value="ECO:0007669"/>
    <property type="project" value="InterPro"/>
</dbReference>
<evidence type="ECO:0000259" key="9">
    <source>
        <dbReference type="Pfam" id="PF12719"/>
    </source>
</evidence>
<reference evidence="10" key="1">
    <citation type="submission" date="2021-06" db="EMBL/GenBank/DDBJ databases">
        <authorList>
            <person name="Kallberg Y."/>
            <person name="Tangrot J."/>
            <person name="Rosling A."/>
        </authorList>
    </citation>
    <scope>NUCLEOTIDE SEQUENCE</scope>
    <source>
        <strain evidence="10">MT106</strain>
    </source>
</reference>
<evidence type="ECO:0000313" key="11">
    <source>
        <dbReference type="Proteomes" id="UP000789831"/>
    </source>
</evidence>
<evidence type="ECO:0000313" key="10">
    <source>
        <dbReference type="EMBL" id="CAG8487553.1"/>
    </source>
</evidence>
<evidence type="ECO:0000256" key="5">
    <source>
        <dbReference type="ARBA" id="ARBA00022776"/>
    </source>
</evidence>
<feature type="domain" description="Nuclear condensin complex subunit 3 C-terminal" evidence="9">
    <location>
        <begin position="572"/>
        <end position="844"/>
    </location>
</feature>
<name>A0A9N8ZE52_9GLOM</name>
<dbReference type="PANTHER" id="PTHR14418:SF5">
    <property type="entry name" value="CONDENSIN COMPLEX SUBUNIT 3"/>
    <property type="match status" value="1"/>
</dbReference>
<accession>A0A9N8ZE52</accession>
<keyword evidence="4" id="KW-0132">Cell division</keyword>
<keyword evidence="11" id="KW-1185">Reference proteome</keyword>
<keyword evidence="5" id="KW-0498">Mitosis</keyword>
<evidence type="ECO:0000256" key="4">
    <source>
        <dbReference type="ARBA" id="ARBA00022618"/>
    </source>
</evidence>
<dbReference type="InterPro" id="IPR016024">
    <property type="entry name" value="ARM-type_fold"/>
</dbReference>
<comment type="caution">
    <text evidence="10">The sequence shown here is derived from an EMBL/GenBank/DDBJ whole genome shotgun (WGS) entry which is preliminary data.</text>
</comment>
<dbReference type="InterPro" id="IPR025977">
    <property type="entry name" value="Cnd3_C"/>
</dbReference>
<dbReference type="GO" id="GO:0007076">
    <property type="term" value="P:mitotic chromosome condensation"/>
    <property type="evidence" value="ECO:0007669"/>
    <property type="project" value="InterPro"/>
</dbReference>
<dbReference type="OrthoDB" id="27187at2759"/>
<evidence type="ECO:0000256" key="7">
    <source>
        <dbReference type="ARBA" id="ARBA00023306"/>
    </source>
</evidence>
<dbReference type="Proteomes" id="UP000789831">
    <property type="component" value="Unassembled WGS sequence"/>
</dbReference>
<feature type="region of interest" description="Disordered" evidence="8">
    <location>
        <begin position="535"/>
        <end position="561"/>
    </location>
</feature>
<dbReference type="Pfam" id="PF12719">
    <property type="entry name" value="Cnd3"/>
    <property type="match status" value="1"/>
</dbReference>
<dbReference type="PANTHER" id="PTHR14418">
    <property type="entry name" value="CONDENSIN COMPLEX SUBUNIT 3-RELATED"/>
    <property type="match status" value="1"/>
</dbReference>